<accession>A0A0E9VYR4</accession>
<dbReference type="AlphaFoldDB" id="A0A0E9VYR4"/>
<name>A0A0E9VYR4_ANGAN</name>
<evidence type="ECO:0000313" key="1">
    <source>
        <dbReference type="EMBL" id="JAH82383.1"/>
    </source>
</evidence>
<dbReference type="EMBL" id="GBXM01026194">
    <property type="protein sequence ID" value="JAH82383.1"/>
    <property type="molecule type" value="Transcribed_RNA"/>
</dbReference>
<reference evidence="1" key="1">
    <citation type="submission" date="2014-11" db="EMBL/GenBank/DDBJ databases">
        <authorList>
            <person name="Amaro Gonzalez C."/>
        </authorList>
    </citation>
    <scope>NUCLEOTIDE SEQUENCE</scope>
</reference>
<protein>
    <submittedName>
        <fullName evidence="1">Uncharacterized protein</fullName>
    </submittedName>
</protein>
<reference evidence="1" key="2">
    <citation type="journal article" date="2015" name="Fish Shellfish Immunol.">
        <title>Early steps in the European eel (Anguilla anguilla)-Vibrio vulnificus interaction in the gills: Role of the RtxA13 toxin.</title>
        <authorList>
            <person name="Callol A."/>
            <person name="Pajuelo D."/>
            <person name="Ebbesson L."/>
            <person name="Teles M."/>
            <person name="MacKenzie S."/>
            <person name="Amaro C."/>
        </authorList>
    </citation>
    <scope>NUCLEOTIDE SEQUENCE</scope>
</reference>
<organism evidence="1">
    <name type="scientific">Anguilla anguilla</name>
    <name type="common">European freshwater eel</name>
    <name type="synonym">Muraena anguilla</name>
    <dbReference type="NCBI Taxonomy" id="7936"/>
    <lineage>
        <taxon>Eukaryota</taxon>
        <taxon>Metazoa</taxon>
        <taxon>Chordata</taxon>
        <taxon>Craniata</taxon>
        <taxon>Vertebrata</taxon>
        <taxon>Euteleostomi</taxon>
        <taxon>Actinopterygii</taxon>
        <taxon>Neopterygii</taxon>
        <taxon>Teleostei</taxon>
        <taxon>Anguilliformes</taxon>
        <taxon>Anguillidae</taxon>
        <taxon>Anguilla</taxon>
    </lineage>
</organism>
<sequence>MQLILCVQPTTPIPPPLFCTLSFSLSLFCGHCYEKNLYP</sequence>
<proteinExistence type="predicted"/>